<proteinExistence type="predicted"/>
<gene>
    <name evidence="1" type="ORF">AFUS01_LOCUS3482</name>
</gene>
<dbReference type="EMBL" id="CAJVCH010020971">
    <property type="protein sequence ID" value="CAG7689996.1"/>
    <property type="molecule type" value="Genomic_DNA"/>
</dbReference>
<name>A0A8J2NL70_9HEXA</name>
<reference evidence="1" key="1">
    <citation type="submission" date="2021-06" db="EMBL/GenBank/DDBJ databases">
        <authorList>
            <person name="Hodson N. C."/>
            <person name="Mongue J. A."/>
            <person name="Jaron S. K."/>
        </authorList>
    </citation>
    <scope>NUCLEOTIDE SEQUENCE</scope>
</reference>
<evidence type="ECO:0000313" key="2">
    <source>
        <dbReference type="Proteomes" id="UP000708208"/>
    </source>
</evidence>
<comment type="caution">
    <text evidence="1">The sequence shown here is derived from an EMBL/GenBank/DDBJ whole genome shotgun (WGS) entry which is preliminary data.</text>
</comment>
<feature type="non-terminal residue" evidence="1">
    <location>
        <position position="1"/>
    </location>
</feature>
<sequence length="15" mass="1879">FVRAKKFRKISVPRF</sequence>
<dbReference type="Proteomes" id="UP000708208">
    <property type="component" value="Unassembled WGS sequence"/>
</dbReference>
<protein>
    <submittedName>
        <fullName evidence="1">Uncharacterized protein</fullName>
    </submittedName>
</protein>
<accession>A0A8J2NL70</accession>
<organism evidence="1 2">
    <name type="scientific">Allacma fusca</name>
    <dbReference type="NCBI Taxonomy" id="39272"/>
    <lineage>
        <taxon>Eukaryota</taxon>
        <taxon>Metazoa</taxon>
        <taxon>Ecdysozoa</taxon>
        <taxon>Arthropoda</taxon>
        <taxon>Hexapoda</taxon>
        <taxon>Collembola</taxon>
        <taxon>Symphypleona</taxon>
        <taxon>Sminthuridae</taxon>
        <taxon>Allacma</taxon>
    </lineage>
</organism>
<evidence type="ECO:0000313" key="1">
    <source>
        <dbReference type="EMBL" id="CAG7689996.1"/>
    </source>
</evidence>
<keyword evidence="2" id="KW-1185">Reference proteome</keyword>